<protein>
    <submittedName>
        <fullName evidence="1">(salmon louse) hypothetical protein</fullName>
    </submittedName>
</protein>
<comment type="caution">
    <text evidence="1">The sequence shown here is derived from an EMBL/GenBank/DDBJ whole genome shotgun (WGS) entry which is preliminary data.</text>
</comment>
<reference evidence="1" key="1">
    <citation type="submission" date="2021-02" db="EMBL/GenBank/DDBJ databases">
        <authorList>
            <person name="Bekaert M."/>
        </authorList>
    </citation>
    <scope>NUCLEOTIDE SEQUENCE</scope>
    <source>
        <strain evidence="1">IoA-00</strain>
    </source>
</reference>
<evidence type="ECO:0000313" key="2">
    <source>
        <dbReference type="Proteomes" id="UP000675881"/>
    </source>
</evidence>
<name>A0A817FAX0_LEPSM</name>
<sequence length="131" mass="15337">MNLMSFEFLERVEDRNGSWIFCKNSHKTKESMGGVEWQVMMNSMEILREQMLLGGISEPYDKALDTLTTGASTRAITNSDETYISELFNHDGKALINEYTWQEVQTSQWYANFVFRFEGLSLNRKKERTWA</sequence>
<organism evidence="1 2">
    <name type="scientific">Lepeophtheirus salmonis</name>
    <name type="common">Salmon louse</name>
    <name type="synonym">Caligus salmonis</name>
    <dbReference type="NCBI Taxonomy" id="72036"/>
    <lineage>
        <taxon>Eukaryota</taxon>
        <taxon>Metazoa</taxon>
        <taxon>Ecdysozoa</taxon>
        <taxon>Arthropoda</taxon>
        <taxon>Crustacea</taxon>
        <taxon>Multicrustacea</taxon>
        <taxon>Hexanauplia</taxon>
        <taxon>Copepoda</taxon>
        <taxon>Siphonostomatoida</taxon>
        <taxon>Caligidae</taxon>
        <taxon>Lepeophtheirus</taxon>
    </lineage>
</organism>
<keyword evidence="2" id="KW-1185">Reference proteome</keyword>
<accession>A0A817FAX0</accession>
<evidence type="ECO:0000313" key="1">
    <source>
        <dbReference type="EMBL" id="CAF2742807.1"/>
    </source>
</evidence>
<dbReference type="AlphaFoldDB" id="A0A817FAX0"/>
<dbReference type="EMBL" id="CAJNVT010000027">
    <property type="protein sequence ID" value="CAF2742807.1"/>
    <property type="molecule type" value="Genomic_DNA"/>
</dbReference>
<proteinExistence type="predicted"/>
<gene>
    <name evidence="1" type="ORF">LSAA_137</name>
</gene>
<dbReference type="Proteomes" id="UP000675881">
    <property type="component" value="Unassembled WGS sequence"/>
</dbReference>